<dbReference type="AlphaFoldDB" id="A0A2W4Z390"/>
<feature type="domain" description="GAF" evidence="8">
    <location>
        <begin position="58"/>
        <end position="202"/>
    </location>
</feature>
<proteinExistence type="predicted"/>
<dbReference type="Gene3D" id="3.30.450.20">
    <property type="entry name" value="PAS domain"/>
    <property type="match status" value="1"/>
</dbReference>
<dbReference type="GO" id="GO:0005524">
    <property type="term" value="F:ATP binding"/>
    <property type="evidence" value="ECO:0007669"/>
    <property type="project" value="UniProtKB-KW"/>
</dbReference>
<dbReference type="InterPro" id="IPR011102">
    <property type="entry name" value="Sig_transdc_His_kinase_HWE"/>
</dbReference>
<evidence type="ECO:0000313" key="10">
    <source>
        <dbReference type="EMBL" id="PZO76604.1"/>
    </source>
</evidence>
<dbReference type="PANTHER" id="PTHR41523:SF7">
    <property type="entry name" value="HISTIDINE KINASE"/>
    <property type="match status" value="1"/>
</dbReference>
<evidence type="ECO:0000259" key="8">
    <source>
        <dbReference type="SMART" id="SM00065"/>
    </source>
</evidence>
<dbReference type="GO" id="GO:0004673">
    <property type="term" value="F:protein histidine kinase activity"/>
    <property type="evidence" value="ECO:0007669"/>
    <property type="project" value="UniProtKB-EC"/>
</dbReference>
<name>A0A2W4Z390_9SPHN</name>
<evidence type="ECO:0000256" key="1">
    <source>
        <dbReference type="ARBA" id="ARBA00000085"/>
    </source>
</evidence>
<dbReference type="Pfam" id="PF13188">
    <property type="entry name" value="PAS_8"/>
    <property type="match status" value="1"/>
</dbReference>
<feature type="domain" description="GAF" evidence="8">
    <location>
        <begin position="356"/>
        <end position="505"/>
    </location>
</feature>
<dbReference type="InterPro" id="IPR003018">
    <property type="entry name" value="GAF"/>
</dbReference>
<dbReference type="InterPro" id="IPR035965">
    <property type="entry name" value="PAS-like_dom_sf"/>
</dbReference>
<dbReference type="InterPro" id="IPR036890">
    <property type="entry name" value="HATPase_C_sf"/>
</dbReference>
<sequence>MASSFARAVPIWRGPCAVRGELLSASRPWGQVMGATIDTNGSDRRLAAIRDYRLIEAIGDGAQGDLARLAAQICAAPIALITVIGADRQWFMAQVGTDLCGTSLDDAICTHALASDDMLVIPDLSLDPRTRDSGIVADGPQIRFYAGVPLRLADGVAVGTLCVIDTVARPEGLSATQRDMLCSLARQATTTLELRQLLAERDATLHRMAAAEAAISGNEQRWRRLFENISDGFALGEAIRDPSGRVIDWRFVDGNPAWFALSGFDRAAMAVSTGRQLDPAAPAHWADLLETMLADGEPICFLHQVPRLRRAFRGHCFRIEGDRFGAILRDVTEDRAAMRRQAALIELGDTLRDCHGVGDVARIASTLVGRTLDVACAGFGRIDTTVSEVEIELDWTAAEGASITGGQRFADYGAVEASIAQGEAVVVHDVGSDPRTASRAAALADRAIGAFVIVPVRRDGRSTSAFIVQAPEPRRWAAEDIVFLRKVADRVEVGMAQVESETRQTLLIQELAHRLKNTLSMVQAIASQTLRGSVDRTPLEAFERRLHALGVAHDVLVERNWVGADMRTTIGQVLAVFGCDERLVIRGPDVALGARAALALALILHELGTNAVKYGALSNADGCITLSWDVVAGRIEMTWHEQGGPAVVVPSRRGFGSKLLRLGLAGTGDSEICYDPGGVRVVMRADLSELTGG</sequence>
<dbReference type="SMART" id="SM00911">
    <property type="entry name" value="HWE_HK"/>
    <property type="match status" value="1"/>
</dbReference>
<evidence type="ECO:0000256" key="6">
    <source>
        <dbReference type="ARBA" id="ARBA00022777"/>
    </source>
</evidence>
<keyword evidence="6 10" id="KW-0418">Kinase</keyword>
<dbReference type="SMART" id="SM00065">
    <property type="entry name" value="GAF"/>
    <property type="match status" value="2"/>
</dbReference>
<dbReference type="Proteomes" id="UP000248614">
    <property type="component" value="Unassembled WGS sequence"/>
</dbReference>
<dbReference type="Pfam" id="PF13185">
    <property type="entry name" value="GAF_2"/>
    <property type="match status" value="1"/>
</dbReference>
<evidence type="ECO:0000256" key="3">
    <source>
        <dbReference type="ARBA" id="ARBA00022553"/>
    </source>
</evidence>
<dbReference type="SUPFAM" id="SSF55785">
    <property type="entry name" value="PYP-like sensor domain (PAS domain)"/>
    <property type="match status" value="1"/>
</dbReference>
<dbReference type="SUPFAM" id="SSF55781">
    <property type="entry name" value="GAF domain-like"/>
    <property type="match status" value="2"/>
</dbReference>
<accession>A0A2W4Z390</accession>
<organism evidence="10 11">
    <name type="scientific">Sphingomonas hengshuiensis</name>
    <dbReference type="NCBI Taxonomy" id="1609977"/>
    <lineage>
        <taxon>Bacteria</taxon>
        <taxon>Pseudomonadati</taxon>
        <taxon>Pseudomonadota</taxon>
        <taxon>Alphaproteobacteria</taxon>
        <taxon>Sphingomonadales</taxon>
        <taxon>Sphingomonadaceae</taxon>
        <taxon>Sphingomonas</taxon>
    </lineage>
</organism>
<evidence type="ECO:0000256" key="4">
    <source>
        <dbReference type="ARBA" id="ARBA00022679"/>
    </source>
</evidence>
<keyword evidence="7" id="KW-0067">ATP-binding</keyword>
<protein>
    <recommendedName>
        <fullName evidence="2">histidine kinase</fullName>
        <ecNumber evidence="2">2.7.13.3</ecNumber>
    </recommendedName>
</protein>
<dbReference type="PANTHER" id="PTHR41523">
    <property type="entry name" value="TWO-COMPONENT SYSTEM SENSOR PROTEIN"/>
    <property type="match status" value="1"/>
</dbReference>
<reference evidence="10 11" key="1">
    <citation type="submission" date="2017-08" db="EMBL/GenBank/DDBJ databases">
        <title>Infants hospitalized years apart are colonized by the same room-sourced microbial strains.</title>
        <authorList>
            <person name="Brooks B."/>
            <person name="Olm M.R."/>
            <person name="Firek B.A."/>
            <person name="Baker R."/>
            <person name="Thomas B.C."/>
            <person name="Morowitz M.J."/>
            <person name="Banfield J.F."/>
        </authorList>
    </citation>
    <scope>NUCLEOTIDE SEQUENCE [LARGE SCALE GENOMIC DNA]</scope>
    <source>
        <strain evidence="10">S2_018_000_R3_110</strain>
    </source>
</reference>
<keyword evidence="5" id="KW-0547">Nucleotide-binding</keyword>
<dbReference type="Gene3D" id="3.30.450.40">
    <property type="match status" value="2"/>
</dbReference>
<keyword evidence="3" id="KW-0597">Phosphoprotein</keyword>
<gene>
    <name evidence="10" type="ORF">DI632_10460</name>
</gene>
<dbReference type="InterPro" id="IPR029016">
    <property type="entry name" value="GAF-like_dom_sf"/>
</dbReference>
<dbReference type="EMBL" id="QFNF01000026">
    <property type="protein sequence ID" value="PZO76604.1"/>
    <property type="molecule type" value="Genomic_DNA"/>
</dbReference>
<evidence type="ECO:0000313" key="11">
    <source>
        <dbReference type="Proteomes" id="UP000248614"/>
    </source>
</evidence>
<comment type="catalytic activity">
    <reaction evidence="1">
        <text>ATP + protein L-histidine = ADP + protein N-phospho-L-histidine.</text>
        <dbReference type="EC" id="2.7.13.3"/>
    </reaction>
</comment>
<dbReference type="Pfam" id="PF07536">
    <property type="entry name" value="HWE_HK"/>
    <property type="match status" value="1"/>
</dbReference>
<evidence type="ECO:0000256" key="2">
    <source>
        <dbReference type="ARBA" id="ARBA00012438"/>
    </source>
</evidence>
<evidence type="ECO:0000256" key="7">
    <source>
        <dbReference type="ARBA" id="ARBA00022840"/>
    </source>
</evidence>
<comment type="caution">
    <text evidence="10">The sequence shown here is derived from an EMBL/GenBank/DDBJ whole genome shotgun (WGS) entry which is preliminary data.</text>
</comment>
<dbReference type="EC" id="2.7.13.3" evidence="2"/>
<evidence type="ECO:0000259" key="9">
    <source>
        <dbReference type="SMART" id="SM00911"/>
    </source>
</evidence>
<dbReference type="Gene3D" id="3.30.565.10">
    <property type="entry name" value="Histidine kinase-like ATPase, C-terminal domain"/>
    <property type="match status" value="1"/>
</dbReference>
<evidence type="ECO:0000256" key="5">
    <source>
        <dbReference type="ARBA" id="ARBA00022741"/>
    </source>
</evidence>
<dbReference type="InterPro" id="IPR000014">
    <property type="entry name" value="PAS"/>
</dbReference>
<keyword evidence="4" id="KW-0808">Transferase</keyword>
<feature type="domain" description="Signal transduction histidine kinase HWE region" evidence="9">
    <location>
        <begin position="510"/>
        <end position="589"/>
    </location>
</feature>